<comment type="subcellular location">
    <subcellularLocation>
        <location evidence="1">Nucleus</location>
    </subcellularLocation>
</comment>
<reference evidence="9" key="2">
    <citation type="submission" date="2024-06" db="UniProtKB">
        <authorList>
            <consortium name="EnsemblMetazoa"/>
        </authorList>
    </citation>
    <scope>IDENTIFICATION</scope>
</reference>
<feature type="region of interest" description="Disordered" evidence="5">
    <location>
        <begin position="282"/>
        <end position="302"/>
    </location>
</feature>
<evidence type="ECO:0000259" key="6">
    <source>
        <dbReference type="Pfam" id="PF08620"/>
    </source>
</evidence>
<evidence type="ECO:0000256" key="3">
    <source>
        <dbReference type="ARBA" id="ARBA00023163"/>
    </source>
</evidence>
<evidence type="ECO:0000256" key="2">
    <source>
        <dbReference type="ARBA" id="ARBA00009953"/>
    </source>
</evidence>
<evidence type="ECO:0000256" key="4">
    <source>
        <dbReference type="ARBA" id="ARBA00023242"/>
    </source>
</evidence>
<feature type="compositionally biased region" description="Low complexity" evidence="5">
    <location>
        <begin position="292"/>
        <end position="302"/>
    </location>
</feature>
<accession>A0AAN0J4Y8</accession>
<dbReference type="GO" id="GO:0006366">
    <property type="term" value="P:transcription by RNA polymerase II"/>
    <property type="evidence" value="ECO:0007669"/>
    <property type="project" value="InterPro"/>
</dbReference>
<keyword evidence="10" id="KW-1185">Reference proteome</keyword>
<keyword evidence="3" id="KW-0804">Transcription</keyword>
<name>A0AAN0J4Y8_AMPQE</name>
<evidence type="ECO:0000256" key="1">
    <source>
        <dbReference type="ARBA" id="ARBA00004123"/>
    </source>
</evidence>
<evidence type="ECO:0000256" key="5">
    <source>
        <dbReference type="SAM" id="MobiDB-lite"/>
    </source>
</evidence>
<dbReference type="Pfam" id="PF08621">
    <property type="entry name" value="RPAP1_N"/>
    <property type="match status" value="1"/>
</dbReference>
<feature type="domain" description="RPAP1 C-terminal" evidence="6">
    <location>
        <begin position="338"/>
        <end position="403"/>
    </location>
</feature>
<feature type="domain" description="RPAP1 N-terminal" evidence="7">
    <location>
        <begin position="236"/>
        <end position="279"/>
    </location>
</feature>
<dbReference type="InterPro" id="IPR013929">
    <property type="entry name" value="RPAP1_C"/>
</dbReference>
<dbReference type="InterPro" id="IPR039913">
    <property type="entry name" value="RPAP1/Rba50"/>
</dbReference>
<dbReference type="PANTHER" id="PTHR21483:SF18">
    <property type="entry name" value="RNA POLYMERASE II-ASSOCIATED PROTEIN 1"/>
    <property type="match status" value="1"/>
</dbReference>
<dbReference type="InterPro" id="IPR057989">
    <property type="entry name" value="TPR_RPAP1/MINIYO-like"/>
</dbReference>
<dbReference type="EnsemblMetazoa" id="XM_019996248.1">
    <property type="protein sequence ID" value="XP_019851807.1"/>
    <property type="gene ID" value="LOC105312694"/>
</dbReference>
<feature type="region of interest" description="Disordered" evidence="5">
    <location>
        <begin position="42"/>
        <end position="66"/>
    </location>
</feature>
<dbReference type="InterPro" id="IPR013930">
    <property type="entry name" value="RPAP1_N"/>
</dbReference>
<reference evidence="10" key="1">
    <citation type="journal article" date="2010" name="Nature">
        <title>The Amphimedon queenslandica genome and the evolution of animal complexity.</title>
        <authorList>
            <person name="Srivastava M."/>
            <person name="Simakov O."/>
            <person name="Chapman J."/>
            <person name="Fahey B."/>
            <person name="Gauthier M.E."/>
            <person name="Mitros T."/>
            <person name="Richards G.S."/>
            <person name="Conaco C."/>
            <person name="Dacre M."/>
            <person name="Hellsten U."/>
            <person name="Larroux C."/>
            <person name="Putnam N.H."/>
            <person name="Stanke M."/>
            <person name="Adamska M."/>
            <person name="Darling A."/>
            <person name="Degnan S.M."/>
            <person name="Oakley T.H."/>
            <person name="Plachetzki D.C."/>
            <person name="Zhai Y."/>
            <person name="Adamski M."/>
            <person name="Calcino A."/>
            <person name="Cummins S.F."/>
            <person name="Goodstein D.M."/>
            <person name="Harris C."/>
            <person name="Jackson D.J."/>
            <person name="Leys S.P."/>
            <person name="Shu S."/>
            <person name="Woodcroft B.J."/>
            <person name="Vervoort M."/>
            <person name="Kosik K.S."/>
            <person name="Manning G."/>
            <person name="Degnan B.M."/>
            <person name="Rokhsar D.S."/>
        </authorList>
    </citation>
    <scope>NUCLEOTIDE SEQUENCE [LARGE SCALE GENOMIC DNA]</scope>
</reference>
<evidence type="ECO:0000259" key="8">
    <source>
        <dbReference type="Pfam" id="PF25766"/>
    </source>
</evidence>
<comment type="similarity">
    <text evidence="2">Belongs to the RPAP1 family.</text>
</comment>
<dbReference type="AlphaFoldDB" id="A0AAN0J4Y8"/>
<proteinExistence type="inferred from homology"/>
<protein>
    <recommendedName>
        <fullName evidence="11">RNA polymerase II-associated protein 1 C-terminal domain-containing protein</fullName>
    </recommendedName>
</protein>
<evidence type="ECO:0008006" key="11">
    <source>
        <dbReference type="Google" id="ProtNLM"/>
    </source>
</evidence>
<dbReference type="Pfam" id="PF08620">
    <property type="entry name" value="RPAP1_C"/>
    <property type="match status" value="1"/>
</dbReference>
<dbReference type="GeneID" id="105312694"/>
<keyword evidence="4" id="KW-0539">Nucleus</keyword>
<organism evidence="9 10">
    <name type="scientific">Amphimedon queenslandica</name>
    <name type="common">Sponge</name>
    <dbReference type="NCBI Taxonomy" id="400682"/>
    <lineage>
        <taxon>Eukaryota</taxon>
        <taxon>Metazoa</taxon>
        <taxon>Porifera</taxon>
        <taxon>Demospongiae</taxon>
        <taxon>Heteroscleromorpha</taxon>
        <taxon>Haplosclerida</taxon>
        <taxon>Niphatidae</taxon>
        <taxon>Amphimedon</taxon>
    </lineage>
</organism>
<evidence type="ECO:0000259" key="7">
    <source>
        <dbReference type="Pfam" id="PF08621"/>
    </source>
</evidence>
<dbReference type="PANTHER" id="PTHR21483">
    <property type="entry name" value="RNA POLYMERASE II-ASSOCIATED PROTEIN 1"/>
    <property type="match status" value="1"/>
</dbReference>
<dbReference type="Proteomes" id="UP000007879">
    <property type="component" value="Unassembled WGS sequence"/>
</dbReference>
<evidence type="ECO:0000313" key="10">
    <source>
        <dbReference type="Proteomes" id="UP000007879"/>
    </source>
</evidence>
<feature type="domain" description="RPAP1/MINIYO-like TPR repeats" evidence="8">
    <location>
        <begin position="1047"/>
        <end position="1240"/>
    </location>
</feature>
<dbReference type="RefSeq" id="XP_019851807.1">
    <property type="nucleotide sequence ID" value="XM_019996248.1"/>
</dbReference>
<evidence type="ECO:0000313" key="9">
    <source>
        <dbReference type="EnsemblMetazoa" id="XP_019851807.1"/>
    </source>
</evidence>
<sequence>MLRITPFTHVTCFIMLKRPRHTETEEDLLSLQESFFSSKEQCSTKISKRESQEASRNPPEKRNIISLPSSIPADISNHESMEFHQDIPGVVDVLQPVKDRVQQDPMEPVIPAPPPGYGFPKPQKLSHFAKRVSMLRVYFKYFDIQGGGRKGGKSLFAQQFDSQNVSLSTPEAMEGEGGERDKIEPLVAQVKERLFISDKTIVDTNSHAFAQSRLISGDGLRDVGATPLEVEKELSSIHTENTQRLVAMTEQELIEEKGKMEKLLGPQLVAFLQSRAKTKLTKAPPPVVPVPQTSLSSLGTSSDQSKWLHMNVEEKEKTRWMEDVKIDPSKMPEFYRETRFSLNGLIIPRDVGVAISSDKALHHHGDEPECAGYTLGELSRLALSSVHQQRILALQVLSFIMKRSVHGEYKGLIEGHPLSVLVESEVLTMFRYTLDESPESLQSVAVYGFHCLLVLPAQDYLLSWHHGSSIGHLLPYLTPLQRERDEEEESDHVIKDDIVKGLLKMTLLPRLRYILEVCQPQEGVAVKILEILIRLSQHSLQAADEILHCPRLITFIFNSFLPLNPTNGGDCFYSKPHPLAMKLMASLCRASRHIAKELISTHNLLPVILNHVLIFQDHTPSLTSEACRVWSVLLGYSLTVETVSDTLPSLLNIFSSPSPFLLPSDKLERVSSLYLLLSSALAAIVTIPSYTSPSFHVVDHALKALTRVLRECRDSDKDISLDIVQYITSLLSIPCVYYRAFSQRPELRVNPVSLLEEVESVVNGVMKLLLSSKLYSFITKTLLSLLEVLDSLSSFSYLPSFISSSLSSKPAIYNKDAMEEKDYPLLSHNQSVALVFSDLLSLSQQLCLSLCQLHHGVAIDICQLVLSSGSHWIQLMEKFVNTSITNSSLPYLHVYQCLFSTVKLLLLEPSALDASQLCLLHCVSLSLLTYSPLGYESHAIDLLKSIIFNPFLYIDGQKDVTPPLSNTISFESISPHLPSVNDMYVKLCSSFISEKDVVRSSCVMNGDMSQVDTQCLPSQTKFVLPSNWLHLPLLAKIDENQTDGDLVTSHVSHCLYFILFLETQRSQFMQQTSCSERLIRVMSTFLISSDIFFEPVISSSLSSLFSCYSNPNFFRFVDFSLSPSFQEFHTNLLDHFAAVSYGHQTFSTFLLFPLQQRHSVSFRKDFWIDHTHILRLITLAPSQFSLPLDSFLYPIEWESDLLNQYLRVLASEVINEQRNPLLFGIAAHHVSSAINSTKERSQDYTGSSETCKRLASAVERLPNQLLRRRLLSL</sequence>
<dbReference type="Pfam" id="PF25766">
    <property type="entry name" value="TPR_RPAP1"/>
    <property type="match status" value="1"/>
</dbReference>
<feature type="compositionally biased region" description="Basic and acidic residues" evidence="5">
    <location>
        <begin position="47"/>
        <end position="63"/>
    </location>
</feature>